<keyword evidence="15" id="KW-1185">Reference proteome</keyword>
<dbReference type="GO" id="GO:0046872">
    <property type="term" value="F:metal ion binding"/>
    <property type="evidence" value="ECO:0007669"/>
    <property type="project" value="UniProtKB-KW"/>
</dbReference>
<keyword evidence="12" id="KW-0472">Membrane</keyword>
<feature type="binding site" evidence="9">
    <location>
        <position position="164"/>
    </location>
    <ligand>
        <name>Mg(2+)</name>
        <dbReference type="ChEBI" id="CHEBI:18420"/>
    </ligand>
</feature>
<feature type="chain" id="PRO_5040158173" description="Alkaline phosphatase" evidence="13">
    <location>
        <begin position="17"/>
        <end position="532"/>
    </location>
</feature>
<accession>A0A9P0HPJ9</accession>
<evidence type="ECO:0000256" key="6">
    <source>
        <dbReference type="ARBA" id="ARBA00022833"/>
    </source>
</evidence>
<feature type="binding site" evidence="9">
    <location>
        <position position="376"/>
    </location>
    <ligand>
        <name>Zn(2+)</name>
        <dbReference type="ChEBI" id="CHEBI:29105"/>
        <label>2</label>
    </ligand>
</feature>
<keyword evidence="13" id="KW-0732">Signal</keyword>
<feature type="binding site" evidence="9">
    <location>
        <position position="55"/>
    </location>
    <ligand>
        <name>Zn(2+)</name>
        <dbReference type="ChEBI" id="CHEBI:29105"/>
        <label>2</label>
    </ligand>
</feature>
<comment type="similarity">
    <text evidence="1 10">Belongs to the alkaline phosphatase family.</text>
</comment>
<feature type="binding site" evidence="9">
    <location>
        <position position="326"/>
    </location>
    <ligand>
        <name>Mg(2+)</name>
        <dbReference type="ChEBI" id="CHEBI:18420"/>
    </ligand>
</feature>
<evidence type="ECO:0000256" key="1">
    <source>
        <dbReference type="ARBA" id="ARBA00005984"/>
    </source>
</evidence>
<feature type="transmembrane region" description="Helical" evidence="12">
    <location>
        <begin position="514"/>
        <end position="531"/>
    </location>
</feature>
<keyword evidence="4 9" id="KW-0479">Metal-binding</keyword>
<evidence type="ECO:0000256" key="7">
    <source>
        <dbReference type="ARBA" id="ARBA00022842"/>
    </source>
</evidence>
<dbReference type="EMBL" id="OV725082">
    <property type="protein sequence ID" value="CAH1406605.1"/>
    <property type="molecule type" value="Genomic_DNA"/>
</dbReference>
<dbReference type="InterPro" id="IPR001952">
    <property type="entry name" value="Alkaline_phosphatase"/>
</dbReference>
<dbReference type="PRINTS" id="PR00113">
    <property type="entry name" value="ALKPHPHTASE"/>
</dbReference>
<keyword evidence="6 9" id="KW-0862">Zinc</keyword>
<name>A0A9P0HPJ9_NEZVI</name>
<keyword evidence="3" id="KW-0597">Phosphoprotein</keyword>
<proteinExistence type="inferred from homology"/>
<feature type="signal peptide" evidence="13">
    <location>
        <begin position="1"/>
        <end position="16"/>
    </location>
</feature>
<dbReference type="GO" id="GO:0004035">
    <property type="term" value="F:alkaline phosphatase activity"/>
    <property type="evidence" value="ECO:0007669"/>
    <property type="project" value="UniProtKB-EC"/>
</dbReference>
<dbReference type="Proteomes" id="UP001152798">
    <property type="component" value="Chromosome 6"/>
</dbReference>
<dbReference type="PROSITE" id="PS00123">
    <property type="entry name" value="ALKALINE_PHOSPHATASE"/>
    <property type="match status" value="1"/>
</dbReference>
<keyword evidence="5 11" id="KW-0378">Hydrolase</keyword>
<evidence type="ECO:0000313" key="15">
    <source>
        <dbReference type="Proteomes" id="UP001152798"/>
    </source>
</evidence>
<dbReference type="PANTHER" id="PTHR11596:SF5">
    <property type="entry name" value="ALKALINE PHOSPHATASE"/>
    <property type="match status" value="1"/>
</dbReference>
<evidence type="ECO:0000313" key="14">
    <source>
        <dbReference type="EMBL" id="CAH1406605.1"/>
    </source>
</evidence>
<comment type="catalytic activity">
    <reaction evidence="11">
        <text>a phosphate monoester + H2O = an alcohol + phosphate</text>
        <dbReference type="Rhea" id="RHEA:15017"/>
        <dbReference type="ChEBI" id="CHEBI:15377"/>
        <dbReference type="ChEBI" id="CHEBI:30879"/>
        <dbReference type="ChEBI" id="CHEBI:43474"/>
        <dbReference type="ChEBI" id="CHEBI:67140"/>
        <dbReference type="EC" id="3.1.3.1"/>
    </reaction>
</comment>
<evidence type="ECO:0000256" key="2">
    <source>
        <dbReference type="ARBA" id="ARBA00012647"/>
    </source>
</evidence>
<evidence type="ECO:0000256" key="13">
    <source>
        <dbReference type="SAM" id="SignalP"/>
    </source>
</evidence>
<evidence type="ECO:0000256" key="9">
    <source>
        <dbReference type="PIRSR" id="PIRSR601952-2"/>
    </source>
</evidence>
<evidence type="ECO:0000256" key="5">
    <source>
        <dbReference type="ARBA" id="ARBA00022801"/>
    </source>
</evidence>
<feature type="binding site" evidence="9">
    <location>
        <position position="162"/>
    </location>
    <ligand>
        <name>Mg(2+)</name>
        <dbReference type="ChEBI" id="CHEBI:18420"/>
    </ligand>
</feature>
<comment type="cofactor">
    <cofactor evidence="9">
        <name>Mg(2+)</name>
        <dbReference type="ChEBI" id="CHEBI:18420"/>
    </cofactor>
    <text evidence="9">Binds 1 Mg(2+) ion.</text>
</comment>
<dbReference type="Gene3D" id="3.40.720.10">
    <property type="entry name" value="Alkaline Phosphatase, subunit A"/>
    <property type="match status" value="1"/>
</dbReference>
<evidence type="ECO:0000256" key="10">
    <source>
        <dbReference type="RuleBase" id="RU003946"/>
    </source>
</evidence>
<evidence type="ECO:0000256" key="12">
    <source>
        <dbReference type="SAM" id="Phobius"/>
    </source>
</evidence>
<feature type="binding site" evidence="9">
    <location>
        <position position="377"/>
    </location>
    <ligand>
        <name>Zn(2+)</name>
        <dbReference type="ChEBI" id="CHEBI:29105"/>
        <label>2</label>
    </ligand>
</feature>
<feature type="binding site" evidence="9">
    <location>
        <position position="335"/>
    </location>
    <ligand>
        <name>Zn(2+)</name>
        <dbReference type="ChEBI" id="CHEBI:29105"/>
        <label>2</label>
    </ligand>
</feature>
<dbReference type="InterPro" id="IPR017850">
    <property type="entry name" value="Alkaline_phosphatase_core_sf"/>
</dbReference>
<sequence>MFLFLVFLACSGSVLSFEDLDDSYWRQKNVEDLQATLNLKHNFNVAKNVILFIGDGMGPYTVTAARIYSEGETGYLSWERFPHIGGIKTYTNDYQVPDSAATATAIYTGVKVNQGTLGVDVSVKRLDCNASLVEKSHLVTLATLAQEAGKATGILTTTRVTHATPGAMFAHTPERDWECDSVVPAGCRTKDVARQLVEDNPGKRFNVIMGGGRQVLKANTPNYTYDPILSGGDNCIRTDGRDLINEWAQDKAAEGARYAVVENAKELSNVDTENTDYLLGIFYNSHFPLDHLRNKTEYGVPSLEQMVTKAVKVLKKNENGFFLMVEGGLIDKAHHLGKARAALDEVVELNKAVNATMNLLETAGIKDDTLVIVTSDHSHTLTIVGYPSRGSNILGVASKSRIDNIPFTTLNYVNAKRGNFHYKVVNGQVEREDPSLVDTTSYDYDVPAAILDNQNSHGGSDVFVYATGPHSHLFHHIHEQTYINTAIKYALRLEEFSHAEPAQQTQQTSGSLKFLPSVILLFLVQICFLIWK</sequence>
<evidence type="ECO:0000256" key="4">
    <source>
        <dbReference type="ARBA" id="ARBA00022723"/>
    </source>
</evidence>
<dbReference type="AlphaFoldDB" id="A0A9P0HPJ9"/>
<dbReference type="CDD" id="cd16012">
    <property type="entry name" value="ALP"/>
    <property type="match status" value="1"/>
</dbReference>
<keyword evidence="12" id="KW-0812">Transmembrane</keyword>
<dbReference type="SMART" id="SM00098">
    <property type="entry name" value="alkPPc"/>
    <property type="match status" value="1"/>
</dbReference>
<feature type="binding site" evidence="9">
    <location>
        <position position="331"/>
    </location>
    <ligand>
        <name>Zn(2+)</name>
        <dbReference type="ChEBI" id="CHEBI:29105"/>
        <label>2</label>
    </ligand>
</feature>
<dbReference type="SUPFAM" id="SSF53649">
    <property type="entry name" value="Alkaline phosphatase-like"/>
    <property type="match status" value="1"/>
</dbReference>
<evidence type="ECO:0000256" key="3">
    <source>
        <dbReference type="ARBA" id="ARBA00022553"/>
    </source>
</evidence>
<dbReference type="OrthoDB" id="5818554at2759"/>
<comment type="cofactor">
    <cofactor evidence="9">
        <name>Zn(2+)</name>
        <dbReference type="ChEBI" id="CHEBI:29105"/>
    </cofactor>
    <text evidence="9">Binds 2 Zn(2+) ions.</text>
</comment>
<feature type="binding site" evidence="9">
    <location>
        <position position="457"/>
    </location>
    <ligand>
        <name>Zn(2+)</name>
        <dbReference type="ChEBI" id="CHEBI:29105"/>
        <label>2</label>
    </ligand>
</feature>
<dbReference type="PANTHER" id="PTHR11596">
    <property type="entry name" value="ALKALINE PHOSPHATASE"/>
    <property type="match status" value="1"/>
</dbReference>
<keyword evidence="12" id="KW-1133">Transmembrane helix</keyword>
<feature type="active site" description="Phosphoserine intermediate" evidence="8">
    <location>
        <position position="99"/>
    </location>
</feature>
<evidence type="ECO:0000256" key="8">
    <source>
        <dbReference type="PIRSR" id="PIRSR601952-1"/>
    </source>
</evidence>
<reference evidence="14" key="1">
    <citation type="submission" date="2022-01" db="EMBL/GenBank/DDBJ databases">
        <authorList>
            <person name="King R."/>
        </authorList>
    </citation>
    <scope>NUCLEOTIDE SEQUENCE</scope>
</reference>
<organism evidence="14 15">
    <name type="scientific">Nezara viridula</name>
    <name type="common">Southern green stink bug</name>
    <name type="synonym">Cimex viridulus</name>
    <dbReference type="NCBI Taxonomy" id="85310"/>
    <lineage>
        <taxon>Eukaryota</taxon>
        <taxon>Metazoa</taxon>
        <taxon>Ecdysozoa</taxon>
        <taxon>Arthropoda</taxon>
        <taxon>Hexapoda</taxon>
        <taxon>Insecta</taxon>
        <taxon>Pterygota</taxon>
        <taxon>Neoptera</taxon>
        <taxon>Paraneoptera</taxon>
        <taxon>Hemiptera</taxon>
        <taxon>Heteroptera</taxon>
        <taxon>Panheteroptera</taxon>
        <taxon>Pentatomomorpha</taxon>
        <taxon>Pentatomoidea</taxon>
        <taxon>Pentatomidae</taxon>
        <taxon>Pentatominae</taxon>
        <taxon>Nezara</taxon>
    </lineage>
</organism>
<dbReference type="Pfam" id="PF00245">
    <property type="entry name" value="Alk_phosphatase"/>
    <property type="match status" value="1"/>
</dbReference>
<evidence type="ECO:0000256" key="11">
    <source>
        <dbReference type="RuleBase" id="RU003947"/>
    </source>
</evidence>
<protein>
    <recommendedName>
        <fullName evidence="2 11">Alkaline phosphatase</fullName>
        <ecNumber evidence="2 11">3.1.3.1</ecNumber>
    </recommendedName>
</protein>
<keyword evidence="7 9" id="KW-0460">Magnesium</keyword>
<dbReference type="InterPro" id="IPR018299">
    <property type="entry name" value="Alkaline_phosphatase_AS"/>
</dbReference>
<dbReference type="EC" id="3.1.3.1" evidence="2 11"/>
<gene>
    <name evidence="14" type="ORF">NEZAVI_LOCUS14501</name>
</gene>
<feature type="binding site" evidence="9">
    <location>
        <position position="55"/>
    </location>
    <ligand>
        <name>Mg(2+)</name>
        <dbReference type="ChEBI" id="CHEBI:18420"/>
    </ligand>
</feature>